<comment type="caution">
    <text evidence="1">The sequence shown here is derived from an EMBL/GenBank/DDBJ whole genome shotgun (WGS) entry which is preliminary data.</text>
</comment>
<reference evidence="1" key="2">
    <citation type="journal article" date="2023" name="Int. J. Mol. Sci.">
        <title>De Novo Assembly and Annotation of 11 Diverse Shrub Willow (Salix) Genomes Reveals Novel Gene Organization in Sex-Linked Regions.</title>
        <authorList>
            <person name="Hyden B."/>
            <person name="Feng K."/>
            <person name="Yates T.B."/>
            <person name="Jawdy S."/>
            <person name="Cereghino C."/>
            <person name="Smart L.B."/>
            <person name="Muchero W."/>
        </authorList>
    </citation>
    <scope>NUCLEOTIDE SEQUENCE [LARGE SCALE GENOMIC DNA]</scope>
    <source>
        <tissue evidence="1">Shoot tip</tissue>
    </source>
</reference>
<name>A0A9Q0SYA8_SALVM</name>
<evidence type="ECO:0000313" key="2">
    <source>
        <dbReference type="Proteomes" id="UP001151529"/>
    </source>
</evidence>
<sequence>MKRTFGILRPTSESAQEIESNVKKKVRVFLLSPHTTSFPFSGHLHRWNYFTARIFQDEIRRCFNNLKQVEESMADKDLRTAPVKRIQLLGFGSDKGQNRVGCSEHAFMGQDVALSLSFHSIKMRIFFSSRDLDDEKGLEVAKERHEHKFEIGTSCY</sequence>
<dbReference type="Proteomes" id="UP001151529">
    <property type="component" value="Chromosome 13"/>
</dbReference>
<protein>
    <submittedName>
        <fullName evidence="1">Uncharacterized protein</fullName>
    </submittedName>
</protein>
<dbReference type="AlphaFoldDB" id="A0A9Q0SYA8"/>
<evidence type="ECO:0000313" key="1">
    <source>
        <dbReference type="EMBL" id="KAJ6693918.1"/>
    </source>
</evidence>
<reference evidence="1" key="1">
    <citation type="submission" date="2022-11" db="EMBL/GenBank/DDBJ databases">
        <authorList>
            <person name="Hyden B.L."/>
            <person name="Feng K."/>
            <person name="Yates T."/>
            <person name="Jawdy S."/>
            <person name="Smart L.B."/>
            <person name="Muchero W."/>
        </authorList>
    </citation>
    <scope>NUCLEOTIDE SEQUENCE</scope>
    <source>
        <tissue evidence="1">Shoot tip</tissue>
    </source>
</reference>
<keyword evidence="2" id="KW-1185">Reference proteome</keyword>
<gene>
    <name evidence="1" type="ORF">OIU85_004682</name>
</gene>
<accession>A0A9Q0SYA8</accession>
<organism evidence="1 2">
    <name type="scientific">Salix viminalis</name>
    <name type="common">Common osier</name>
    <name type="synonym">Basket willow</name>
    <dbReference type="NCBI Taxonomy" id="40686"/>
    <lineage>
        <taxon>Eukaryota</taxon>
        <taxon>Viridiplantae</taxon>
        <taxon>Streptophyta</taxon>
        <taxon>Embryophyta</taxon>
        <taxon>Tracheophyta</taxon>
        <taxon>Spermatophyta</taxon>
        <taxon>Magnoliopsida</taxon>
        <taxon>eudicotyledons</taxon>
        <taxon>Gunneridae</taxon>
        <taxon>Pentapetalae</taxon>
        <taxon>rosids</taxon>
        <taxon>fabids</taxon>
        <taxon>Malpighiales</taxon>
        <taxon>Salicaceae</taxon>
        <taxon>Saliceae</taxon>
        <taxon>Salix</taxon>
    </lineage>
</organism>
<proteinExistence type="predicted"/>
<dbReference type="EMBL" id="JAPFFL010000011">
    <property type="protein sequence ID" value="KAJ6693918.1"/>
    <property type="molecule type" value="Genomic_DNA"/>
</dbReference>